<dbReference type="PhylomeDB" id="T1IXY0"/>
<feature type="domain" description="EF-hand" evidence="8">
    <location>
        <begin position="259"/>
        <end position="294"/>
    </location>
</feature>
<dbReference type="PANTHER" id="PTHR12630:SF1">
    <property type="entry name" value="GLUCOSIDASE 2 SUBUNIT BETA"/>
    <property type="match status" value="1"/>
</dbReference>
<dbReference type="OMA" id="YENGQHC"/>
<name>T1IXY0_STRMM</name>
<sequence>MATGQRVLLRKEIIIDIFTALTLCLIYSSFSNAVEVSRPRGVSLSRKVLYDPGRDFTCLDGSFTIPFNYVNDDYCDCTDGTDEPGTAACPNGIFHCTNAGHKPLNVPSSRVNDGICDCCDATDEYNSSANCVNYCKGHLDRTGLDEVSSVLSAEVFRPQRELGRQAREAAQQQMEVMTKGYELKQEFIKEGKKLKEERQKKLKELENEVNELNSIKEEKDAIKKEKEDSEKTAVDRFNQEEEERNRLIAEEEEKKNTEENDRLSMAAFMDLDVDQNGKITLDEIMGRWVFDTDKDGTVTDEEAKFYLSNKEEVEIEEFKLESWPLIKPQYSLSQMFTPPAENSQDNVAEIHPDPVVDEEIYREQVKSSETDEEEEEDEEDEEEDEKKQQEKAKYRELMKNLGTDPDTEPETTPAPEPEKPVYDEDTQALIDDAEKARTEFREAERKAKDAENEMEKSKKITGIDFGPNEEFGSLYEECLDYNDHEYTYTLCLFDRATQKPKDGSGINLGTWGSWDGSDDNKYSRMKYDNGLGCWNGPSRSTEVRLFCGATNQLIKVSEPEKCKYLMEATTPAACLQPTKQQDSFAHEEL</sequence>
<evidence type="ECO:0000313" key="11">
    <source>
        <dbReference type="Proteomes" id="UP000014500"/>
    </source>
</evidence>
<dbReference type="InterPro" id="IPR009011">
    <property type="entry name" value="Man6P_isomerase_rcpt-bd_dom_sf"/>
</dbReference>
<evidence type="ECO:0000256" key="7">
    <source>
        <dbReference type="SAM" id="MobiDB-lite"/>
    </source>
</evidence>
<organism evidence="10 11">
    <name type="scientific">Strigamia maritima</name>
    <name type="common">European centipede</name>
    <name type="synonym">Geophilus maritimus</name>
    <dbReference type="NCBI Taxonomy" id="126957"/>
    <lineage>
        <taxon>Eukaryota</taxon>
        <taxon>Metazoa</taxon>
        <taxon>Ecdysozoa</taxon>
        <taxon>Arthropoda</taxon>
        <taxon>Myriapoda</taxon>
        <taxon>Chilopoda</taxon>
        <taxon>Pleurostigmophora</taxon>
        <taxon>Geophilomorpha</taxon>
        <taxon>Linotaeniidae</taxon>
        <taxon>Strigamia</taxon>
    </lineage>
</organism>
<dbReference type="InterPro" id="IPR028146">
    <property type="entry name" value="PRKCSH_N"/>
</dbReference>
<feature type="region of interest" description="Disordered" evidence="7">
    <location>
        <begin position="335"/>
        <end position="422"/>
    </location>
</feature>
<dbReference type="GO" id="GO:0005509">
    <property type="term" value="F:calcium ion binding"/>
    <property type="evidence" value="ECO:0007669"/>
    <property type="project" value="InterPro"/>
</dbReference>
<dbReference type="HOGENOM" id="CLU_016834_1_0_1"/>
<evidence type="ECO:0000256" key="5">
    <source>
        <dbReference type="ARBA" id="ARBA00023157"/>
    </source>
</evidence>
<evidence type="ECO:0000256" key="6">
    <source>
        <dbReference type="SAM" id="Coils"/>
    </source>
</evidence>
<feature type="compositionally biased region" description="Acidic residues" evidence="7">
    <location>
        <begin position="370"/>
        <end position="384"/>
    </location>
</feature>
<protein>
    <recommendedName>
        <fullName evidence="1">Glucosidase 2 subunit beta</fullName>
    </recommendedName>
</protein>
<feature type="domain" description="MRH" evidence="9">
    <location>
        <begin position="476"/>
        <end position="576"/>
    </location>
</feature>
<dbReference type="SUPFAM" id="SSF50911">
    <property type="entry name" value="Mannose 6-phosphate receptor domain"/>
    <property type="match status" value="1"/>
</dbReference>
<dbReference type="InterPro" id="IPR011992">
    <property type="entry name" value="EF-hand-dom_pair"/>
</dbReference>
<evidence type="ECO:0000256" key="3">
    <source>
        <dbReference type="ARBA" id="ARBA00022824"/>
    </source>
</evidence>
<keyword evidence="5" id="KW-1015">Disulfide bond</keyword>
<feature type="compositionally biased region" description="Basic and acidic residues" evidence="7">
    <location>
        <begin position="385"/>
        <end position="398"/>
    </location>
</feature>
<feature type="region of interest" description="Disordered" evidence="7">
    <location>
        <begin position="220"/>
        <end position="244"/>
    </location>
</feature>
<dbReference type="InterPro" id="IPR036607">
    <property type="entry name" value="PRKCSH"/>
</dbReference>
<evidence type="ECO:0000259" key="8">
    <source>
        <dbReference type="PROSITE" id="PS50222"/>
    </source>
</evidence>
<dbReference type="EMBL" id="JH431665">
    <property type="status" value="NOT_ANNOTATED_CDS"/>
    <property type="molecule type" value="Genomic_DNA"/>
</dbReference>
<evidence type="ECO:0000259" key="9">
    <source>
        <dbReference type="PROSITE" id="PS51914"/>
    </source>
</evidence>
<reference evidence="11" key="1">
    <citation type="submission" date="2011-05" db="EMBL/GenBank/DDBJ databases">
        <authorList>
            <person name="Richards S.R."/>
            <person name="Qu J."/>
            <person name="Jiang H."/>
            <person name="Jhangiani S.N."/>
            <person name="Agravi P."/>
            <person name="Goodspeed R."/>
            <person name="Gross S."/>
            <person name="Mandapat C."/>
            <person name="Jackson L."/>
            <person name="Mathew T."/>
            <person name="Pu L."/>
            <person name="Thornton R."/>
            <person name="Saada N."/>
            <person name="Wilczek-Boney K.B."/>
            <person name="Lee S."/>
            <person name="Kovar C."/>
            <person name="Wu Y."/>
            <person name="Scherer S.E."/>
            <person name="Worley K.C."/>
            <person name="Muzny D.M."/>
            <person name="Gibbs R."/>
        </authorList>
    </citation>
    <scope>NUCLEOTIDE SEQUENCE</scope>
    <source>
        <strain evidence="11">Brora</strain>
    </source>
</reference>
<keyword evidence="4" id="KW-0106">Calcium</keyword>
<dbReference type="eggNOG" id="KOG2397">
    <property type="taxonomic scope" value="Eukaryota"/>
</dbReference>
<evidence type="ECO:0000256" key="2">
    <source>
        <dbReference type="ARBA" id="ARBA00022729"/>
    </source>
</evidence>
<evidence type="ECO:0000256" key="1">
    <source>
        <dbReference type="ARBA" id="ARBA00022387"/>
    </source>
</evidence>
<evidence type="ECO:0000313" key="10">
    <source>
        <dbReference type="EnsemblMetazoa" id="SMAR006078-PA"/>
    </source>
</evidence>
<dbReference type="SUPFAM" id="SSF47473">
    <property type="entry name" value="EF-hand"/>
    <property type="match status" value="1"/>
</dbReference>
<dbReference type="Proteomes" id="UP000014500">
    <property type="component" value="Unassembled WGS sequence"/>
</dbReference>
<feature type="coiled-coil region" evidence="6">
    <location>
        <begin position="426"/>
        <end position="460"/>
    </location>
</feature>
<dbReference type="Pfam" id="PF12999">
    <property type="entry name" value="PRKCSH-like"/>
    <property type="match status" value="1"/>
</dbReference>
<dbReference type="PANTHER" id="PTHR12630">
    <property type="entry name" value="N-LINKED OLIGOSACCHARIDE PROCESSING"/>
    <property type="match status" value="1"/>
</dbReference>
<proteinExistence type="predicted"/>
<dbReference type="AlphaFoldDB" id="T1IXY0"/>
<dbReference type="GO" id="GO:0017177">
    <property type="term" value="C:glucosidase II complex"/>
    <property type="evidence" value="ECO:0007669"/>
    <property type="project" value="TreeGrafter"/>
</dbReference>
<dbReference type="STRING" id="126957.T1IXY0"/>
<dbReference type="PROSITE" id="PS00018">
    <property type="entry name" value="EF_HAND_1"/>
    <property type="match status" value="1"/>
</dbReference>
<feature type="compositionally biased region" description="Basic and acidic residues" evidence="7">
    <location>
        <begin position="348"/>
        <end position="369"/>
    </location>
</feature>
<reference evidence="10" key="2">
    <citation type="submission" date="2015-02" db="UniProtKB">
        <authorList>
            <consortium name="EnsemblMetazoa"/>
        </authorList>
    </citation>
    <scope>IDENTIFICATION</scope>
</reference>
<dbReference type="PROSITE" id="PS51914">
    <property type="entry name" value="MRH"/>
    <property type="match status" value="1"/>
</dbReference>
<dbReference type="GO" id="GO:0006491">
    <property type="term" value="P:N-glycan processing"/>
    <property type="evidence" value="ECO:0007669"/>
    <property type="project" value="TreeGrafter"/>
</dbReference>
<feature type="compositionally biased region" description="Polar residues" evidence="7">
    <location>
        <begin position="335"/>
        <end position="346"/>
    </location>
</feature>
<dbReference type="Gene3D" id="2.70.130.10">
    <property type="entry name" value="Mannose-6-phosphate receptor binding domain"/>
    <property type="match status" value="1"/>
</dbReference>
<dbReference type="PROSITE" id="PS50222">
    <property type="entry name" value="EF_HAND_2"/>
    <property type="match status" value="1"/>
</dbReference>
<dbReference type="InterPro" id="IPR018247">
    <property type="entry name" value="EF_Hand_1_Ca_BS"/>
</dbReference>
<keyword evidence="11" id="KW-1185">Reference proteome</keyword>
<dbReference type="InterPro" id="IPR002048">
    <property type="entry name" value="EF_hand_dom"/>
</dbReference>
<keyword evidence="2" id="KW-0732">Signal</keyword>
<dbReference type="InterPro" id="IPR044865">
    <property type="entry name" value="MRH_dom"/>
</dbReference>
<dbReference type="Pfam" id="PF13015">
    <property type="entry name" value="PRKCSH_1"/>
    <property type="match status" value="1"/>
</dbReference>
<keyword evidence="3" id="KW-0256">Endoplasmic reticulum</keyword>
<accession>T1IXY0</accession>
<dbReference type="FunFam" id="4.10.400.10:FF:000150">
    <property type="entry name" value="Glucosidase 2 subunit beta"/>
    <property type="match status" value="1"/>
</dbReference>
<keyword evidence="6" id="KW-0175">Coiled coil</keyword>
<evidence type="ECO:0000256" key="4">
    <source>
        <dbReference type="ARBA" id="ARBA00022837"/>
    </source>
</evidence>
<dbReference type="InterPro" id="IPR039794">
    <property type="entry name" value="Gtb1-like"/>
</dbReference>
<dbReference type="EnsemblMetazoa" id="SMAR006078-RA">
    <property type="protein sequence ID" value="SMAR006078-PA"/>
    <property type="gene ID" value="SMAR006078"/>
</dbReference>